<gene>
    <name evidence="2" type="ORF">HMPREF1536_05369</name>
</gene>
<dbReference type="HOGENOM" id="CLU_1068958_0_0_10"/>
<evidence type="ECO:0000256" key="1">
    <source>
        <dbReference type="SAM" id="SignalP"/>
    </source>
</evidence>
<comment type="caution">
    <text evidence="2">The sequence shown here is derived from an EMBL/GenBank/DDBJ whole genome shotgun (WGS) entry which is preliminary data.</text>
</comment>
<keyword evidence="3" id="KW-1185">Reference proteome</keyword>
<evidence type="ECO:0000313" key="2">
    <source>
        <dbReference type="EMBL" id="KKB45729.1"/>
    </source>
</evidence>
<dbReference type="Proteomes" id="UP000033035">
    <property type="component" value="Unassembled WGS sequence"/>
</dbReference>
<feature type="signal peptide" evidence="1">
    <location>
        <begin position="1"/>
        <end position="21"/>
    </location>
</feature>
<dbReference type="STRING" id="1203610.HMPREF1536_05369"/>
<reference evidence="2 3" key="1">
    <citation type="submission" date="2013-04" db="EMBL/GenBank/DDBJ databases">
        <title>The Genome Sequence of Parabacteroides gordonii DSM 23371.</title>
        <authorList>
            <consortium name="The Broad Institute Genomics Platform"/>
            <person name="Earl A."/>
            <person name="Ward D."/>
            <person name="Feldgarden M."/>
            <person name="Gevers D."/>
            <person name="Martens E."/>
            <person name="Sakamoto M."/>
            <person name="Benno Y."/>
            <person name="Suzuki N."/>
            <person name="Matsunaga N."/>
            <person name="Koshihara K."/>
            <person name="Seki M."/>
            <person name="Komiya H."/>
            <person name="Walker B."/>
            <person name="Young S."/>
            <person name="Zeng Q."/>
            <person name="Gargeya S."/>
            <person name="Fitzgerald M."/>
            <person name="Haas B."/>
            <person name="Abouelleil A."/>
            <person name="Allen A.W."/>
            <person name="Alvarado L."/>
            <person name="Arachchi H.M."/>
            <person name="Berlin A.M."/>
            <person name="Chapman S.B."/>
            <person name="Gainer-Dewar J."/>
            <person name="Goldberg J."/>
            <person name="Griggs A."/>
            <person name="Gujja S."/>
            <person name="Hansen M."/>
            <person name="Howarth C."/>
            <person name="Imamovic A."/>
            <person name="Ireland A."/>
            <person name="Larimer J."/>
            <person name="McCowan C."/>
            <person name="Murphy C."/>
            <person name="Pearson M."/>
            <person name="Poon T.W."/>
            <person name="Priest M."/>
            <person name="Roberts A."/>
            <person name="Saif S."/>
            <person name="Shea T."/>
            <person name="Sisk P."/>
            <person name="Sykes S."/>
            <person name="Wortman J."/>
            <person name="Nusbaum C."/>
            <person name="Birren B."/>
        </authorList>
    </citation>
    <scope>NUCLEOTIDE SEQUENCE [LARGE SCALE GENOMIC DNA]</scope>
    <source>
        <strain evidence="2 3">MS-1</strain>
    </source>
</reference>
<dbReference type="EMBL" id="AQHW01000031">
    <property type="protein sequence ID" value="KKB45729.1"/>
    <property type="molecule type" value="Genomic_DNA"/>
</dbReference>
<dbReference type="AlphaFoldDB" id="A0A0F5IJI2"/>
<organism evidence="2 3">
    <name type="scientific">Parabacteroides gordonii MS-1 = DSM 23371</name>
    <dbReference type="NCBI Taxonomy" id="1203610"/>
    <lineage>
        <taxon>Bacteria</taxon>
        <taxon>Pseudomonadati</taxon>
        <taxon>Bacteroidota</taxon>
        <taxon>Bacteroidia</taxon>
        <taxon>Bacteroidales</taxon>
        <taxon>Tannerellaceae</taxon>
        <taxon>Parabacteroides</taxon>
    </lineage>
</organism>
<dbReference type="PATRIC" id="fig|1203610.3.peg.5485"/>
<accession>A0A0F5IJI2</accession>
<evidence type="ECO:0000313" key="3">
    <source>
        <dbReference type="Proteomes" id="UP000033035"/>
    </source>
</evidence>
<proteinExistence type="predicted"/>
<protein>
    <submittedName>
        <fullName evidence="2">Uncharacterized protein</fullName>
    </submittedName>
</protein>
<keyword evidence="1" id="KW-0732">Signal</keyword>
<name>A0A0F5IJI2_9BACT</name>
<sequence length="284" mass="31076">MNTKSIFLLCMWLFATCFLQAQDKMPQAVSYQAVARDAQGKVVAQKPIGIQVEILKGSTTGTVVFSETHSPTSSKTGTVNLLIGQGTRKTGTFSSVDWGADTYYLQLSMDLNGGSNYEKVSTTQMLPVPYALYAAKAGTVENGGGSGNGSGNIAKFVIMSDDDAEELTKVLRGDIIEEEANSIGTGYFSFELDIIYLDGTDQELDAVIENWPAGTKIGDSYGTEDEPYGEHVLLPSTSMWHHCLISAYNIPKGTHELKMLIKNKYGTILKEYPFTLKIIDRKYE</sequence>
<dbReference type="RefSeq" id="WP_028727509.1">
    <property type="nucleotide sequence ID" value="NZ_AUAE01000014.1"/>
</dbReference>
<feature type="chain" id="PRO_5002487980" evidence="1">
    <location>
        <begin position="22"/>
        <end position="284"/>
    </location>
</feature>